<dbReference type="AlphaFoldDB" id="A0A926DLL2"/>
<keyword evidence="1 2" id="KW-0732">Signal</keyword>
<keyword evidence="2" id="KW-0378">Hydrolase</keyword>
<dbReference type="PANTHER" id="PTHR11575">
    <property type="entry name" value="5'-NUCLEOTIDASE-RELATED"/>
    <property type="match status" value="1"/>
</dbReference>
<dbReference type="PRINTS" id="PR01607">
    <property type="entry name" value="APYRASEFAMLY"/>
</dbReference>
<dbReference type="Pfam" id="PF07833">
    <property type="entry name" value="Cu_amine_oxidN1"/>
    <property type="match status" value="1"/>
</dbReference>
<keyword evidence="2" id="KW-0547">Nucleotide-binding</keyword>
<feature type="signal peptide" evidence="2">
    <location>
        <begin position="1"/>
        <end position="25"/>
    </location>
</feature>
<reference evidence="6" key="1">
    <citation type="submission" date="2020-08" db="EMBL/GenBank/DDBJ databases">
        <title>Genome public.</title>
        <authorList>
            <person name="Liu C."/>
            <person name="Sun Q."/>
        </authorList>
    </citation>
    <scope>NUCLEOTIDE SEQUENCE</scope>
    <source>
        <strain evidence="6">H8</strain>
    </source>
</reference>
<evidence type="ECO:0000259" key="3">
    <source>
        <dbReference type="Pfam" id="PF00149"/>
    </source>
</evidence>
<dbReference type="InterPro" id="IPR036582">
    <property type="entry name" value="Mao_N_sf"/>
</dbReference>
<dbReference type="InterPro" id="IPR006179">
    <property type="entry name" value="5_nucleotidase/apyrase"/>
</dbReference>
<dbReference type="InterPro" id="IPR004843">
    <property type="entry name" value="Calcineurin-like_PHP"/>
</dbReference>
<dbReference type="Gene3D" id="3.30.457.10">
    <property type="entry name" value="Copper amine oxidase-like, N-terminal domain"/>
    <property type="match status" value="1"/>
</dbReference>
<feature type="domain" description="5'-Nucleotidase C-terminal" evidence="4">
    <location>
        <begin position="301"/>
        <end position="446"/>
    </location>
</feature>
<dbReference type="PANTHER" id="PTHR11575:SF24">
    <property type="entry name" value="5'-NUCLEOTIDASE"/>
    <property type="match status" value="1"/>
</dbReference>
<evidence type="ECO:0000313" key="7">
    <source>
        <dbReference type="Proteomes" id="UP000611762"/>
    </source>
</evidence>
<comment type="similarity">
    <text evidence="2">Belongs to the 5'-nucleotidase family.</text>
</comment>
<dbReference type="RefSeq" id="WP_249311143.1">
    <property type="nucleotide sequence ID" value="NZ_JACRSU010000001.1"/>
</dbReference>
<gene>
    <name evidence="6" type="ORF">H8698_03195</name>
</gene>
<dbReference type="InterPro" id="IPR008334">
    <property type="entry name" value="5'-Nucleotdase_C"/>
</dbReference>
<organism evidence="6 7">
    <name type="scientific">Congzhengia minquanensis</name>
    <dbReference type="NCBI Taxonomy" id="2763657"/>
    <lineage>
        <taxon>Bacteria</taxon>
        <taxon>Bacillati</taxon>
        <taxon>Bacillota</taxon>
        <taxon>Clostridia</taxon>
        <taxon>Eubacteriales</taxon>
        <taxon>Oscillospiraceae</taxon>
        <taxon>Congzhengia</taxon>
    </lineage>
</organism>
<keyword evidence="7" id="KW-1185">Reference proteome</keyword>
<comment type="caution">
    <text evidence="6">The sequence shown here is derived from an EMBL/GenBank/DDBJ whole genome shotgun (WGS) entry which is preliminary data.</text>
</comment>
<dbReference type="Gene3D" id="3.60.21.10">
    <property type="match status" value="1"/>
</dbReference>
<evidence type="ECO:0000256" key="1">
    <source>
        <dbReference type="ARBA" id="ARBA00022729"/>
    </source>
</evidence>
<dbReference type="InterPro" id="IPR012854">
    <property type="entry name" value="Cu_amine_oxidase-like_N"/>
</dbReference>
<evidence type="ECO:0000259" key="5">
    <source>
        <dbReference type="Pfam" id="PF07833"/>
    </source>
</evidence>
<protein>
    <submittedName>
        <fullName evidence="6">5'-nucleotidase C-terminal domain-containing protein</fullName>
    </submittedName>
</protein>
<dbReference type="SUPFAM" id="SSF55383">
    <property type="entry name" value="Copper amine oxidase, domain N"/>
    <property type="match status" value="1"/>
</dbReference>
<sequence>MKKRILTLLLAITLALGVCTPAVFAGEDNAAVTIIHTTDAHGRTLGYAAIANLVKQHESAGENVLLLDSGDIFHGLPAANLERGGSIAPLLKAVGYDAVTTGNHDYNFGTDRLKELGEQAGTPILAANVVDEDGNLVFEDYKIWNFNGFKVGVFGIANDHTKTKTAPANTEGIEFRDDIETAKKMVDELEDQADYIVALTHIGSQIESEGTSIDLANEVKGIDLILDGHSHNTNDGIMVGETTLVSDGYYQESAGVVRVYSDKKEEFSRFSITGDTPGDEEIQALVDATDKAQSALLEEEVGETSVFLNAEYPFVRTQETYMGDLICDSYRLETGAQIAVENGGGIRASIPTGKITRGQVYEAFPFGNYIVTKEVTGADFIQILEDSVREVTEMGGSFLQISGAGYAYDAAKEPGKRISGVTVAGQPIDPAATYTVATNNYVGTTFSKFADYPVLNEYCASDEALISCLAKGAVAFHDETPRITVFGGIGNDYRICIDAYLTENDVAPVVSGESVLLPFRAVFELSNYSVSWDGALQTATAAKDASTVSVCYSDGTVAIDGVPVDANVTMVQDRVLIDSAAIAQALNKAVYVDEFTKSIVLF</sequence>
<feature type="chain" id="PRO_5038156257" evidence="2">
    <location>
        <begin position="26"/>
        <end position="602"/>
    </location>
</feature>
<dbReference type="InterPro" id="IPR036907">
    <property type="entry name" value="5'-Nucleotdase_C_sf"/>
</dbReference>
<dbReference type="Pfam" id="PF00149">
    <property type="entry name" value="Metallophos"/>
    <property type="match status" value="1"/>
</dbReference>
<feature type="domain" description="Copper amine oxidase-like N-terminal" evidence="5">
    <location>
        <begin position="503"/>
        <end position="600"/>
    </location>
</feature>
<dbReference type="SUPFAM" id="SSF56300">
    <property type="entry name" value="Metallo-dependent phosphatases"/>
    <property type="match status" value="1"/>
</dbReference>
<accession>A0A926DLL2</accession>
<dbReference type="GO" id="GO:0000166">
    <property type="term" value="F:nucleotide binding"/>
    <property type="evidence" value="ECO:0007669"/>
    <property type="project" value="UniProtKB-KW"/>
</dbReference>
<dbReference type="Pfam" id="PF02872">
    <property type="entry name" value="5_nucleotid_C"/>
    <property type="match status" value="1"/>
</dbReference>
<dbReference type="InterPro" id="IPR029052">
    <property type="entry name" value="Metallo-depent_PP-like"/>
</dbReference>
<name>A0A926DLL2_9FIRM</name>
<dbReference type="Proteomes" id="UP000611762">
    <property type="component" value="Unassembled WGS sequence"/>
</dbReference>
<dbReference type="SUPFAM" id="SSF55816">
    <property type="entry name" value="5'-nucleotidase (syn. UDP-sugar hydrolase), C-terminal domain"/>
    <property type="match status" value="1"/>
</dbReference>
<evidence type="ECO:0000259" key="4">
    <source>
        <dbReference type="Pfam" id="PF02872"/>
    </source>
</evidence>
<dbReference type="EMBL" id="JACRSU010000001">
    <property type="protein sequence ID" value="MBC8539982.1"/>
    <property type="molecule type" value="Genomic_DNA"/>
</dbReference>
<evidence type="ECO:0000313" key="6">
    <source>
        <dbReference type="EMBL" id="MBC8539982.1"/>
    </source>
</evidence>
<feature type="domain" description="Calcineurin-like phosphoesterase" evidence="3">
    <location>
        <begin position="33"/>
        <end position="232"/>
    </location>
</feature>
<dbReference type="Gene3D" id="3.90.780.10">
    <property type="entry name" value="5'-Nucleotidase, C-terminal domain"/>
    <property type="match status" value="1"/>
</dbReference>
<proteinExistence type="inferred from homology"/>
<evidence type="ECO:0000256" key="2">
    <source>
        <dbReference type="RuleBase" id="RU362119"/>
    </source>
</evidence>
<dbReference type="GO" id="GO:0009166">
    <property type="term" value="P:nucleotide catabolic process"/>
    <property type="evidence" value="ECO:0007669"/>
    <property type="project" value="InterPro"/>
</dbReference>
<dbReference type="GO" id="GO:0016787">
    <property type="term" value="F:hydrolase activity"/>
    <property type="evidence" value="ECO:0007669"/>
    <property type="project" value="UniProtKB-KW"/>
</dbReference>